<reference evidence="3" key="1">
    <citation type="submission" date="2016-11" db="UniProtKB">
        <authorList>
            <consortium name="WormBaseParasite"/>
        </authorList>
    </citation>
    <scope>IDENTIFICATION</scope>
</reference>
<feature type="transmembrane region" description="Helical" evidence="1">
    <location>
        <begin position="126"/>
        <end position="148"/>
    </location>
</feature>
<dbReference type="Gene3D" id="1.20.1070.10">
    <property type="entry name" value="Rhodopsin 7-helix transmembrane proteins"/>
    <property type="match status" value="1"/>
</dbReference>
<organism evidence="2 3">
    <name type="scientific">Steinernema glaseri</name>
    <dbReference type="NCBI Taxonomy" id="37863"/>
    <lineage>
        <taxon>Eukaryota</taxon>
        <taxon>Metazoa</taxon>
        <taxon>Ecdysozoa</taxon>
        <taxon>Nematoda</taxon>
        <taxon>Chromadorea</taxon>
        <taxon>Rhabditida</taxon>
        <taxon>Tylenchina</taxon>
        <taxon>Panagrolaimomorpha</taxon>
        <taxon>Strongyloidoidea</taxon>
        <taxon>Steinernematidae</taxon>
        <taxon>Steinernema</taxon>
    </lineage>
</organism>
<proteinExistence type="predicted"/>
<keyword evidence="2" id="KW-1185">Reference proteome</keyword>
<evidence type="ECO:0000313" key="2">
    <source>
        <dbReference type="Proteomes" id="UP000095287"/>
    </source>
</evidence>
<dbReference type="Proteomes" id="UP000095287">
    <property type="component" value="Unplaced"/>
</dbReference>
<sequence>MDFHNPIDEIIGNCILVPNIVANVSVIYLSLRRVKSSMMQKFALNLCVPSLAFSIYSITVFSIKHLNKYEELVMDIKIQRNTFLDRTADFILYVCAYDYQMLVISLVAITYMAFAKPLFVQERLGGWAIHVIFIICHATALLMAVAAMSSEDQTEVLVYHTERKMKDIDWTDITEAVFCLVSFTILITLYFVCIKAVIGFSRRNSVASQGTKDRRKKQLHAILAYITPPNLLVIPTSICVDLLAVLLSQDTPVFKQICQAKVVFHDTLLASRLFISSAGILIAFPDYRNALKEAFCLQSAFKRVVRTISI</sequence>
<evidence type="ECO:0000313" key="3">
    <source>
        <dbReference type="WBParaSite" id="L893_g17756.t1"/>
    </source>
</evidence>
<keyword evidence="1" id="KW-0812">Transmembrane</keyword>
<dbReference type="AlphaFoldDB" id="A0A1I7YN16"/>
<feature type="transmembrane region" description="Helical" evidence="1">
    <location>
        <begin position="267"/>
        <end position="284"/>
    </location>
</feature>
<protein>
    <submittedName>
        <fullName evidence="3">G protein-coupled receptor</fullName>
    </submittedName>
</protein>
<name>A0A1I7YN16_9BILA</name>
<feature type="transmembrane region" description="Helical" evidence="1">
    <location>
        <begin position="90"/>
        <end position="114"/>
    </location>
</feature>
<feature type="transmembrane region" description="Helical" evidence="1">
    <location>
        <begin position="173"/>
        <end position="198"/>
    </location>
</feature>
<feature type="transmembrane region" description="Helical" evidence="1">
    <location>
        <begin position="15"/>
        <end position="31"/>
    </location>
</feature>
<dbReference type="SUPFAM" id="SSF81321">
    <property type="entry name" value="Family A G protein-coupled receptor-like"/>
    <property type="match status" value="1"/>
</dbReference>
<keyword evidence="1" id="KW-1133">Transmembrane helix</keyword>
<keyword evidence="1" id="KW-0472">Membrane</keyword>
<dbReference type="WBParaSite" id="L893_g17756.t1">
    <property type="protein sequence ID" value="L893_g17756.t1"/>
    <property type="gene ID" value="L893_g17756"/>
</dbReference>
<feature type="transmembrane region" description="Helical" evidence="1">
    <location>
        <begin position="219"/>
        <end position="247"/>
    </location>
</feature>
<accession>A0A1I7YN16</accession>
<feature type="transmembrane region" description="Helical" evidence="1">
    <location>
        <begin position="43"/>
        <end position="63"/>
    </location>
</feature>
<evidence type="ECO:0000256" key="1">
    <source>
        <dbReference type="SAM" id="Phobius"/>
    </source>
</evidence>